<sequence length="25" mass="2776">MAQKKKSGKKREKKNVPVGQAHVQA</sequence>
<organism evidence="2">
    <name type="scientific">marine sediment metagenome</name>
    <dbReference type="NCBI Taxonomy" id="412755"/>
    <lineage>
        <taxon>unclassified sequences</taxon>
        <taxon>metagenomes</taxon>
        <taxon>ecological metagenomes</taxon>
    </lineage>
</organism>
<protein>
    <recommendedName>
        <fullName evidence="3">30S ribosomal protein S11</fullName>
    </recommendedName>
</protein>
<comment type="caution">
    <text evidence="2">The sequence shown here is derived from an EMBL/GenBank/DDBJ whole genome shotgun (WGS) entry which is preliminary data.</text>
</comment>
<evidence type="ECO:0000313" key="2">
    <source>
        <dbReference type="EMBL" id="KKK69647.1"/>
    </source>
</evidence>
<proteinExistence type="predicted"/>
<accession>A0A0F8XKL3</accession>
<evidence type="ECO:0008006" key="3">
    <source>
        <dbReference type="Google" id="ProtNLM"/>
    </source>
</evidence>
<feature type="region of interest" description="Disordered" evidence="1">
    <location>
        <begin position="1"/>
        <end position="25"/>
    </location>
</feature>
<gene>
    <name evidence="2" type="ORF">LCGC14_2931980</name>
</gene>
<feature type="non-terminal residue" evidence="2">
    <location>
        <position position="25"/>
    </location>
</feature>
<feature type="compositionally biased region" description="Basic residues" evidence="1">
    <location>
        <begin position="1"/>
        <end position="13"/>
    </location>
</feature>
<reference evidence="2" key="1">
    <citation type="journal article" date="2015" name="Nature">
        <title>Complex archaea that bridge the gap between prokaryotes and eukaryotes.</title>
        <authorList>
            <person name="Spang A."/>
            <person name="Saw J.H."/>
            <person name="Jorgensen S.L."/>
            <person name="Zaremba-Niedzwiedzka K."/>
            <person name="Martijn J."/>
            <person name="Lind A.E."/>
            <person name="van Eijk R."/>
            <person name="Schleper C."/>
            <person name="Guy L."/>
            <person name="Ettema T.J."/>
        </authorList>
    </citation>
    <scope>NUCLEOTIDE SEQUENCE</scope>
</reference>
<dbReference type="EMBL" id="LAZR01058550">
    <property type="protein sequence ID" value="KKK69647.1"/>
    <property type="molecule type" value="Genomic_DNA"/>
</dbReference>
<name>A0A0F8XKL3_9ZZZZ</name>
<dbReference type="AlphaFoldDB" id="A0A0F8XKL3"/>
<evidence type="ECO:0000256" key="1">
    <source>
        <dbReference type="SAM" id="MobiDB-lite"/>
    </source>
</evidence>